<name>A0ABW9IXP2_STRGJ</name>
<organism evidence="1 2">
    <name type="scientific">Streptomyces galilaeus</name>
    <dbReference type="NCBI Taxonomy" id="33899"/>
    <lineage>
        <taxon>Bacteria</taxon>
        <taxon>Bacillati</taxon>
        <taxon>Actinomycetota</taxon>
        <taxon>Actinomycetes</taxon>
        <taxon>Kitasatosporales</taxon>
        <taxon>Streptomycetaceae</taxon>
        <taxon>Streptomyces</taxon>
    </lineage>
</organism>
<dbReference type="RefSeq" id="WP_369276671.1">
    <property type="nucleotide sequence ID" value="NZ_JBJVMW010000032.1"/>
</dbReference>
<accession>A0ABW9IXP2</accession>
<dbReference type="InterPro" id="IPR025361">
    <property type="entry name" value="DUF4265"/>
</dbReference>
<protein>
    <submittedName>
        <fullName evidence="1">DUF4265 domain-containing protein</fullName>
    </submittedName>
</protein>
<proteinExistence type="predicted"/>
<comment type="caution">
    <text evidence="1">The sequence shown here is derived from an EMBL/GenBank/DDBJ whole genome shotgun (WGS) entry which is preliminary data.</text>
</comment>
<sequence>MTNPEGPYVKVHFRLEVEGDWPPASVESLWAVDQGDGTVRLDNIPGSFEASRARTSWLPSPTKKACTGPAKWFGVRRTAPRFIVFRDSGSGAARQSVINAFREVGVDGEGIEQFGMVGLDVPPTADFAKVQRLLKHGVAKEWWDMEEGCITAQWRATSVS</sequence>
<dbReference type="EMBL" id="JBJVNE010000031">
    <property type="protein sequence ID" value="MFM9652677.1"/>
    <property type="molecule type" value="Genomic_DNA"/>
</dbReference>
<dbReference type="Pfam" id="PF14085">
    <property type="entry name" value="DUF4265"/>
    <property type="match status" value="1"/>
</dbReference>
<gene>
    <name evidence="1" type="ORF">ACKI1S_42055</name>
</gene>
<keyword evidence="2" id="KW-1185">Reference proteome</keyword>
<evidence type="ECO:0000313" key="1">
    <source>
        <dbReference type="EMBL" id="MFM9652677.1"/>
    </source>
</evidence>
<dbReference type="Proteomes" id="UP001631993">
    <property type="component" value="Unassembled WGS sequence"/>
</dbReference>
<reference evidence="1 2" key="1">
    <citation type="submission" date="2024-12" db="EMBL/GenBank/DDBJ databases">
        <title>Forecasting of Potato common scab and diversities of Pathogenic streptomyces spp. in china.</title>
        <authorList>
            <person name="Handique U."/>
            <person name="Wu J."/>
        </authorList>
    </citation>
    <scope>NUCLEOTIDE SEQUENCE [LARGE SCALE GENOMIC DNA]</scope>
    <source>
        <strain evidence="1 2">ZRIMU1585</strain>
    </source>
</reference>
<evidence type="ECO:0000313" key="2">
    <source>
        <dbReference type="Proteomes" id="UP001631993"/>
    </source>
</evidence>